<dbReference type="Proteomes" id="UP000526501">
    <property type="component" value="Unassembled WGS sequence"/>
</dbReference>
<evidence type="ECO:0000259" key="2">
    <source>
        <dbReference type="Pfam" id="PF20434"/>
    </source>
</evidence>
<keyword evidence="4" id="KW-1185">Reference proteome</keyword>
<dbReference type="RefSeq" id="WP_185661813.1">
    <property type="nucleotide sequence ID" value="NZ_CAWPOO010000013.1"/>
</dbReference>
<organism evidence="3 4">
    <name type="scientific">Pelagicoccus albus</name>
    <dbReference type="NCBI Taxonomy" id="415222"/>
    <lineage>
        <taxon>Bacteria</taxon>
        <taxon>Pseudomonadati</taxon>
        <taxon>Verrucomicrobiota</taxon>
        <taxon>Opitutia</taxon>
        <taxon>Puniceicoccales</taxon>
        <taxon>Pelagicoccaceae</taxon>
        <taxon>Pelagicoccus</taxon>
    </lineage>
</organism>
<sequence>MAHLLLCLGMIYAGYSTQEEIDHQLSYGMVGPKRDEAYANFVEGAYRARDAFSPKLDLMYGPADRHRLDFFPTPLGADKAPTIIFFHGGSWRLSDKFFANFWAEAFCPAGYNFIAATYGFLPLFSMDQIIDHARLAVNWVSDNHAKLGIDPTRLIVSGNSAGAHLAMMAMVNDWTETSLDPQNILGCFGFSGLYDLEMAHHSSNSRQYVTSVKDAKAWSPFYHVKRDLPPAFIVFGDDETEEFARQSAVMHQAWLDAGNQSTLVSAPGGNHYNTQWFARTEGDPLHQKLMAFLKEISQK</sequence>
<evidence type="ECO:0000313" key="3">
    <source>
        <dbReference type="EMBL" id="MBC2607950.1"/>
    </source>
</evidence>
<evidence type="ECO:0000313" key="4">
    <source>
        <dbReference type="Proteomes" id="UP000526501"/>
    </source>
</evidence>
<dbReference type="Pfam" id="PF20434">
    <property type="entry name" value="BD-FAE"/>
    <property type="match status" value="1"/>
</dbReference>
<dbReference type="PANTHER" id="PTHR48081">
    <property type="entry name" value="AB HYDROLASE SUPERFAMILY PROTEIN C4A8.06C"/>
    <property type="match status" value="1"/>
</dbReference>
<protein>
    <submittedName>
        <fullName evidence="3">Alpha/beta hydrolase</fullName>
    </submittedName>
</protein>
<dbReference type="GO" id="GO:0016787">
    <property type="term" value="F:hydrolase activity"/>
    <property type="evidence" value="ECO:0007669"/>
    <property type="project" value="UniProtKB-KW"/>
</dbReference>
<dbReference type="InterPro" id="IPR049492">
    <property type="entry name" value="BD-FAE-like_dom"/>
</dbReference>
<keyword evidence="1 3" id="KW-0378">Hydrolase</keyword>
<accession>A0A7X1BBK2</accession>
<dbReference type="SUPFAM" id="SSF53474">
    <property type="entry name" value="alpha/beta-Hydrolases"/>
    <property type="match status" value="1"/>
</dbReference>
<evidence type="ECO:0000256" key="1">
    <source>
        <dbReference type="ARBA" id="ARBA00022801"/>
    </source>
</evidence>
<dbReference type="Gene3D" id="3.40.50.1820">
    <property type="entry name" value="alpha/beta hydrolase"/>
    <property type="match status" value="1"/>
</dbReference>
<dbReference type="InterPro" id="IPR050300">
    <property type="entry name" value="GDXG_lipolytic_enzyme"/>
</dbReference>
<dbReference type="EMBL" id="JACHVC010000013">
    <property type="protein sequence ID" value="MBC2607950.1"/>
    <property type="molecule type" value="Genomic_DNA"/>
</dbReference>
<gene>
    <name evidence="3" type="ORF">H5P27_17985</name>
</gene>
<feature type="domain" description="BD-FAE-like" evidence="2">
    <location>
        <begin position="69"/>
        <end position="252"/>
    </location>
</feature>
<dbReference type="AlphaFoldDB" id="A0A7X1BBK2"/>
<dbReference type="InterPro" id="IPR029058">
    <property type="entry name" value="AB_hydrolase_fold"/>
</dbReference>
<proteinExistence type="predicted"/>
<comment type="caution">
    <text evidence="3">The sequence shown here is derived from an EMBL/GenBank/DDBJ whole genome shotgun (WGS) entry which is preliminary data.</text>
</comment>
<dbReference type="PANTHER" id="PTHR48081:SF33">
    <property type="entry name" value="KYNURENINE FORMAMIDASE"/>
    <property type="match status" value="1"/>
</dbReference>
<name>A0A7X1BBK2_9BACT</name>
<reference evidence="3 4" key="1">
    <citation type="submission" date="2020-07" db="EMBL/GenBank/DDBJ databases">
        <authorList>
            <person name="Feng X."/>
        </authorList>
    </citation>
    <scope>NUCLEOTIDE SEQUENCE [LARGE SCALE GENOMIC DNA]</scope>
    <source>
        <strain evidence="3 4">JCM23202</strain>
    </source>
</reference>